<feature type="compositionally biased region" description="Low complexity" evidence="1">
    <location>
        <begin position="64"/>
        <end position="86"/>
    </location>
</feature>
<feature type="region of interest" description="Disordered" evidence="1">
    <location>
        <begin position="64"/>
        <end position="91"/>
    </location>
</feature>
<gene>
    <name evidence="2" type="ORF">EDP2_588</name>
</gene>
<evidence type="ECO:0000313" key="3">
    <source>
        <dbReference type="Proteomes" id="UP000017834"/>
    </source>
</evidence>
<evidence type="ECO:0000256" key="1">
    <source>
        <dbReference type="SAM" id="MobiDB-lite"/>
    </source>
</evidence>
<proteinExistence type="predicted"/>
<protein>
    <recommendedName>
        <fullName evidence="4">ADP ribosyltransferase domain-containing protein</fullName>
    </recommendedName>
</protein>
<dbReference type="Proteomes" id="UP000017834">
    <property type="component" value="Unassembled WGS sequence"/>
</dbReference>
<organism evidence="2 3">
    <name type="scientific">Enterobacter cloacae S611</name>
    <dbReference type="NCBI Taxonomy" id="1399146"/>
    <lineage>
        <taxon>Bacteria</taxon>
        <taxon>Pseudomonadati</taxon>
        <taxon>Pseudomonadota</taxon>
        <taxon>Gammaproteobacteria</taxon>
        <taxon>Enterobacterales</taxon>
        <taxon>Enterobacteriaceae</taxon>
        <taxon>Enterobacter</taxon>
        <taxon>Enterobacter cloacae complex</taxon>
    </lineage>
</organism>
<reference evidence="2 3" key="1">
    <citation type="journal article" date="2014" name="Genome Announc.">
        <title>Draft Genome Sequence of Enterobacter cloacae Strain S611.</title>
        <authorList>
            <person name="Wang D."/>
            <person name="Han C.S."/>
            <person name="Dichosa A.E."/>
            <person name="Gleasner C.D."/>
            <person name="Johnson S.L."/>
            <person name="Daligault H.E."/>
            <person name="Davenport K.W."/>
            <person name="Li P.E."/>
            <person name="Pierson E.A."/>
            <person name="Pierson L.S.III."/>
        </authorList>
    </citation>
    <scope>NUCLEOTIDE SEQUENCE [LARGE SCALE GENOMIC DNA]</scope>
    <source>
        <strain evidence="2 3">S611</strain>
    </source>
</reference>
<evidence type="ECO:0000313" key="2">
    <source>
        <dbReference type="EMBL" id="ESS56467.1"/>
    </source>
</evidence>
<accession>A0ABN0Q3E4</accession>
<keyword evidence="3" id="KW-1185">Reference proteome</keyword>
<comment type="caution">
    <text evidence="2">The sequence shown here is derived from an EMBL/GenBank/DDBJ whole genome shotgun (WGS) entry which is preliminary data.</text>
</comment>
<sequence length="305" mass="33657">MYAYAKEKTKSPLSAHNAAPSEDEILEQLRINNIPKDDLKSILDKIKQLNPKLKEPHLLVGKYRSGATAGGNSNASAASSRSAKSTSIDKSNKKFPADVVDGALYLYATNEGALYINSLIRKEKGQDIEVPDPASLAKDAKKQFEGGENSAPFAPGIDIKRVIKILSKKGNAIAIMKQATEEAKFSGLNTYLRGTKYRSVLNIIEPGMLVSANFLMSVTQDKKMAERFAVGKYNTSSDNDELGVIYDIIGNPKEFKFGNVAEKESIFPVGTKFKYMGRSGTTYRFVEQSPAEVKKYKGDIYRLYR</sequence>
<evidence type="ECO:0008006" key="4">
    <source>
        <dbReference type="Google" id="ProtNLM"/>
    </source>
</evidence>
<dbReference type="EMBL" id="AXOM01000051">
    <property type="protein sequence ID" value="ESS56467.1"/>
    <property type="molecule type" value="Genomic_DNA"/>
</dbReference>
<name>A0ABN0Q3E4_ENTCL</name>